<evidence type="ECO:0000256" key="7">
    <source>
        <dbReference type="ARBA" id="ARBA00044147"/>
    </source>
</evidence>
<feature type="region of interest" description="Disordered" evidence="11">
    <location>
        <begin position="1"/>
        <end position="99"/>
    </location>
</feature>
<evidence type="ECO:0000256" key="1">
    <source>
        <dbReference type="ARBA" id="ARBA00004514"/>
    </source>
</evidence>
<keyword evidence="5" id="KW-0648">Protein biosynthesis</keyword>
<dbReference type="Gene3D" id="3.40.50.10470">
    <property type="entry name" value="Translation initiation factor eif-2b, domain 2"/>
    <property type="match status" value="1"/>
</dbReference>
<comment type="caution">
    <text evidence="12">The sequence shown here is derived from an EMBL/GenBank/DDBJ whole genome shotgun (WGS) entry which is preliminary data.</text>
</comment>
<gene>
    <name evidence="12" type="ORF">CHS0354_020086</name>
</gene>
<protein>
    <recommendedName>
        <fullName evidence="7">Translation initiation factor eIF2B subunit delta</fullName>
    </recommendedName>
    <alternativeName>
        <fullName evidence="8">eIF2B GDP-GTP exchange factor subunit delta</fullName>
    </alternativeName>
</protein>
<keyword evidence="4" id="KW-0396">Initiation factor</keyword>
<keyword evidence="3" id="KW-0963">Cytoplasm</keyword>
<accession>A0AAE0SDB0</accession>
<reference evidence="12" key="3">
    <citation type="submission" date="2023-05" db="EMBL/GenBank/DDBJ databases">
        <authorList>
            <person name="Smith C.H."/>
        </authorList>
    </citation>
    <scope>NUCLEOTIDE SEQUENCE</scope>
    <source>
        <strain evidence="12">CHS0354</strain>
        <tissue evidence="12">Mantle</tissue>
    </source>
</reference>
<comment type="function">
    <text evidence="6">Acts as a component of the translation initiation factor 2B (eIF2B) complex, which catalyzes the exchange of GDP for GTP on eukaryotic initiation factor 2 (eIF2) gamma subunit. Its guanine nucleotide exchange factor activity is repressed when bound to eIF2 complex phosphorylated on the alpha subunit, thereby limiting the amount of methionyl-initiator methionine tRNA available to the ribosome and consequently global translation is repressed.</text>
</comment>
<evidence type="ECO:0000256" key="8">
    <source>
        <dbReference type="ARBA" id="ARBA00044356"/>
    </source>
</evidence>
<organism evidence="12 13">
    <name type="scientific">Potamilus streckersoni</name>
    <dbReference type="NCBI Taxonomy" id="2493646"/>
    <lineage>
        <taxon>Eukaryota</taxon>
        <taxon>Metazoa</taxon>
        <taxon>Spiralia</taxon>
        <taxon>Lophotrochozoa</taxon>
        <taxon>Mollusca</taxon>
        <taxon>Bivalvia</taxon>
        <taxon>Autobranchia</taxon>
        <taxon>Heteroconchia</taxon>
        <taxon>Palaeoheterodonta</taxon>
        <taxon>Unionida</taxon>
        <taxon>Unionoidea</taxon>
        <taxon>Unionidae</taxon>
        <taxon>Ambleminae</taxon>
        <taxon>Lampsilini</taxon>
        <taxon>Potamilus</taxon>
    </lineage>
</organism>
<dbReference type="GO" id="GO:0007417">
    <property type="term" value="P:central nervous system development"/>
    <property type="evidence" value="ECO:0007669"/>
    <property type="project" value="UniProtKB-ARBA"/>
</dbReference>
<dbReference type="PANTHER" id="PTHR10233:SF14">
    <property type="entry name" value="TRANSLATION INITIATION FACTOR EIF-2B SUBUNIT DELTA"/>
    <property type="match status" value="1"/>
</dbReference>
<evidence type="ECO:0000256" key="9">
    <source>
        <dbReference type="ARBA" id="ARBA00046432"/>
    </source>
</evidence>
<name>A0AAE0SDB0_9BIVA</name>
<comment type="subcellular location">
    <subcellularLocation>
        <location evidence="1">Cytoplasm</location>
        <location evidence="1">Cytosol</location>
    </subcellularLocation>
</comment>
<dbReference type="PANTHER" id="PTHR10233">
    <property type="entry name" value="TRANSLATION INITIATION FACTOR EIF-2B"/>
    <property type="match status" value="1"/>
</dbReference>
<reference evidence="12" key="1">
    <citation type="journal article" date="2021" name="Genome Biol. Evol.">
        <title>A High-Quality Reference Genome for a Parasitic Bivalve with Doubly Uniparental Inheritance (Bivalvia: Unionida).</title>
        <authorList>
            <person name="Smith C.H."/>
        </authorList>
    </citation>
    <scope>NUCLEOTIDE SEQUENCE</scope>
    <source>
        <strain evidence="12">CHS0354</strain>
    </source>
</reference>
<evidence type="ECO:0000256" key="6">
    <source>
        <dbReference type="ARBA" id="ARBA00043898"/>
    </source>
</evidence>
<dbReference type="SUPFAM" id="SSF100950">
    <property type="entry name" value="NagB/RpiA/CoA transferase-like"/>
    <property type="match status" value="1"/>
</dbReference>
<dbReference type="GO" id="GO:0005829">
    <property type="term" value="C:cytosol"/>
    <property type="evidence" value="ECO:0007669"/>
    <property type="project" value="UniProtKB-SubCell"/>
</dbReference>
<dbReference type="InterPro" id="IPR000649">
    <property type="entry name" value="IF-2B-related"/>
</dbReference>
<evidence type="ECO:0000256" key="3">
    <source>
        <dbReference type="ARBA" id="ARBA00022490"/>
    </source>
</evidence>
<evidence type="ECO:0000256" key="11">
    <source>
        <dbReference type="SAM" id="MobiDB-lite"/>
    </source>
</evidence>
<feature type="compositionally biased region" description="Basic and acidic residues" evidence="11">
    <location>
        <begin position="34"/>
        <end position="44"/>
    </location>
</feature>
<comment type="subunit">
    <text evidence="9">Component of the translation initiation factor 2B (eIF2B) complex which is a heterodecamer of two sets of five different subunits: alpha, beta, gamma, delta and epsilon. Subunits alpha, beta and delta comprise a regulatory subcomplex and subunits epsilon and gamma comprise a catalytic subcomplex. Within the complex, the hexameric regulatory complex resides at the center, with the two heterodimeric catalytic subcomplexes bound on opposite sides.</text>
</comment>
<dbReference type="GO" id="GO:0048513">
    <property type="term" value="P:animal organ development"/>
    <property type="evidence" value="ECO:0007669"/>
    <property type="project" value="UniProtKB-ARBA"/>
</dbReference>
<dbReference type="GO" id="GO:0005085">
    <property type="term" value="F:guanyl-nucleotide exchange factor activity"/>
    <property type="evidence" value="ECO:0007669"/>
    <property type="project" value="UniProtKB-ARBA"/>
</dbReference>
<evidence type="ECO:0000313" key="13">
    <source>
        <dbReference type="Proteomes" id="UP001195483"/>
    </source>
</evidence>
<keyword evidence="13" id="KW-1185">Reference proteome</keyword>
<dbReference type="Proteomes" id="UP001195483">
    <property type="component" value="Unassembled WGS sequence"/>
</dbReference>
<feature type="compositionally biased region" description="Basic and acidic residues" evidence="11">
    <location>
        <begin position="73"/>
        <end position="99"/>
    </location>
</feature>
<evidence type="ECO:0000256" key="4">
    <source>
        <dbReference type="ARBA" id="ARBA00022540"/>
    </source>
</evidence>
<dbReference type="GO" id="GO:0003743">
    <property type="term" value="F:translation initiation factor activity"/>
    <property type="evidence" value="ECO:0007669"/>
    <property type="project" value="UniProtKB-KW"/>
</dbReference>
<dbReference type="AlphaFoldDB" id="A0AAE0SDB0"/>
<evidence type="ECO:0000313" key="12">
    <source>
        <dbReference type="EMBL" id="KAK3589225.1"/>
    </source>
</evidence>
<evidence type="ECO:0000256" key="10">
    <source>
        <dbReference type="RuleBase" id="RU003814"/>
    </source>
</evidence>
<dbReference type="InterPro" id="IPR042529">
    <property type="entry name" value="IF_2B-like_C"/>
</dbReference>
<dbReference type="GO" id="GO:0140535">
    <property type="term" value="C:intracellular protein-containing complex"/>
    <property type="evidence" value="ECO:0007669"/>
    <property type="project" value="UniProtKB-ARBA"/>
</dbReference>
<evidence type="ECO:0000256" key="2">
    <source>
        <dbReference type="ARBA" id="ARBA00007251"/>
    </source>
</evidence>
<proteinExistence type="inferred from homology"/>
<dbReference type="Pfam" id="PF01008">
    <property type="entry name" value="IF-2B"/>
    <property type="match status" value="1"/>
</dbReference>
<comment type="similarity">
    <text evidence="2 10">Belongs to the eIF-2B alpha/beta/delta subunits family.</text>
</comment>
<dbReference type="InterPro" id="IPR037171">
    <property type="entry name" value="NagB/RpiA_transferase-like"/>
</dbReference>
<dbReference type="EMBL" id="JAEAOA010001224">
    <property type="protein sequence ID" value="KAK3589225.1"/>
    <property type="molecule type" value="Genomic_DNA"/>
</dbReference>
<dbReference type="FunFam" id="3.40.50.10470:FF:000002">
    <property type="entry name" value="Probable translation initiation factor eIF-2B subunit delta"/>
    <property type="match status" value="1"/>
</dbReference>
<evidence type="ECO:0000256" key="5">
    <source>
        <dbReference type="ARBA" id="ARBA00022917"/>
    </source>
</evidence>
<feature type="compositionally biased region" description="Basic residues" evidence="11">
    <location>
        <begin position="24"/>
        <end position="33"/>
    </location>
</feature>
<sequence>MSYVGDTTAVGTDNPKEEGTAANKNKKEKKQKAKNPEEQAEQKGKTPQGAGGVKPVKDGEVLAHADSAVIQKSKAELRKERREKQEAQRAAKEAGKVVKKEVPQRVPDHMKADVAETQKRVAKKLEKQQIPMRTTAQRKVRLFDHLPQYEREASLTKSISFCNSGIHPAIIKLGIQYAEGVINGSNSRCIALLAALKQVIGDYSTPPNQELPRDLAAKLKPCISFLNQCRPLSVSMGTAIKYLKWQITNIPGDMNDVKAKELLYGHIQNFLEDRILVAAAAISNEAVSKIADGDVILVYACSSLIRRVLCDAHKKGKKFRVIVVDGRPKMEGKEMLRRLVQEGIKSSYVLINAASYVIKEATKVFLGANGLLANGFVMSRVGSSLIALMARSSNVPVLVCCETYKFCERVQTDSFVFNELGDPDDLVDIGNRQPILADWRDHNFLTLLNLVYDFTPPEFISMVITELGMIPCTSVPVVLRMKQQDMNET</sequence>
<reference evidence="12" key="2">
    <citation type="journal article" date="2021" name="Genome Biol. Evol.">
        <title>Developing a high-quality reference genome for a parasitic bivalve with doubly uniparental inheritance (Bivalvia: Unionida).</title>
        <authorList>
            <person name="Smith C.H."/>
        </authorList>
    </citation>
    <scope>NUCLEOTIDE SEQUENCE</scope>
    <source>
        <strain evidence="12">CHS0354</strain>
        <tissue evidence="12">Mantle</tissue>
    </source>
</reference>